<evidence type="ECO:0000256" key="1">
    <source>
        <dbReference type="SAM" id="Phobius"/>
    </source>
</evidence>
<feature type="non-terminal residue" evidence="2">
    <location>
        <position position="135"/>
    </location>
</feature>
<gene>
    <name evidence="2" type="ORF">DAT39_023562</name>
</gene>
<keyword evidence="3" id="KW-1185">Reference proteome</keyword>
<dbReference type="EMBL" id="QNUK01002071">
    <property type="protein sequence ID" value="KAF5879936.1"/>
    <property type="molecule type" value="Genomic_DNA"/>
</dbReference>
<comment type="caution">
    <text evidence="2">The sequence shown here is derived from an EMBL/GenBank/DDBJ whole genome shotgun (WGS) entry which is preliminary data.</text>
</comment>
<reference evidence="2" key="1">
    <citation type="submission" date="2020-07" db="EMBL/GenBank/DDBJ databases">
        <title>Clarias magur genome sequencing, assembly and annotation.</title>
        <authorList>
            <person name="Kushwaha B."/>
            <person name="Kumar R."/>
            <person name="Das P."/>
            <person name="Joshi C.G."/>
            <person name="Kumar D."/>
            <person name="Nagpure N.S."/>
            <person name="Pandey M."/>
            <person name="Agarwal S."/>
            <person name="Srivastava S."/>
            <person name="Singh M."/>
            <person name="Sahoo L."/>
            <person name="Jayasankar P."/>
            <person name="Meher P.K."/>
            <person name="Koringa P.G."/>
            <person name="Iquebal M.A."/>
            <person name="Das S.P."/>
            <person name="Bit A."/>
            <person name="Patnaik S."/>
            <person name="Patel N."/>
            <person name="Shah T.M."/>
            <person name="Hinsu A."/>
            <person name="Jena J.K."/>
        </authorList>
    </citation>
    <scope>NUCLEOTIDE SEQUENCE</scope>
    <source>
        <strain evidence="2">CIFAMagur01</strain>
        <tissue evidence="2">Testis</tissue>
    </source>
</reference>
<feature type="transmembrane region" description="Helical" evidence="1">
    <location>
        <begin position="55"/>
        <end position="76"/>
    </location>
</feature>
<evidence type="ECO:0000313" key="2">
    <source>
        <dbReference type="EMBL" id="KAF5879936.1"/>
    </source>
</evidence>
<keyword evidence="1" id="KW-0812">Transmembrane</keyword>
<feature type="non-terminal residue" evidence="2">
    <location>
        <position position="1"/>
    </location>
</feature>
<protein>
    <submittedName>
        <fullName evidence="2">Uncharacterized protein</fullName>
    </submittedName>
</protein>
<keyword evidence="1" id="KW-1133">Transmembrane helix</keyword>
<sequence>AFPISTISHTPQTTYSISTHATNPSLHRGNVVPTTADALNDGISQTSTSPSQESIIGVSVVLVMLLIVLLITISIVRKMKIRDAFPISTISHTPQTTYSISTHATNPSQHRGNVVPTTADALNDVISQTSTSPSQ</sequence>
<accession>A0A8J4WMP8</accession>
<name>A0A8J4WMP8_CLAMG</name>
<keyword evidence="1" id="KW-0472">Membrane</keyword>
<evidence type="ECO:0000313" key="3">
    <source>
        <dbReference type="Proteomes" id="UP000727407"/>
    </source>
</evidence>
<organism evidence="2 3">
    <name type="scientific">Clarias magur</name>
    <name type="common">Asian catfish</name>
    <name type="synonym">Macropteronotus magur</name>
    <dbReference type="NCBI Taxonomy" id="1594786"/>
    <lineage>
        <taxon>Eukaryota</taxon>
        <taxon>Metazoa</taxon>
        <taxon>Chordata</taxon>
        <taxon>Craniata</taxon>
        <taxon>Vertebrata</taxon>
        <taxon>Euteleostomi</taxon>
        <taxon>Actinopterygii</taxon>
        <taxon>Neopterygii</taxon>
        <taxon>Teleostei</taxon>
        <taxon>Ostariophysi</taxon>
        <taxon>Siluriformes</taxon>
        <taxon>Clariidae</taxon>
        <taxon>Clarias</taxon>
    </lineage>
</organism>
<dbReference type="AlphaFoldDB" id="A0A8J4WMP8"/>
<dbReference type="Proteomes" id="UP000727407">
    <property type="component" value="Unassembled WGS sequence"/>
</dbReference>
<proteinExistence type="predicted"/>